<name>A0ABN2B4P1_9ACTN</name>
<dbReference type="RefSeq" id="WP_344176097.1">
    <property type="nucleotide sequence ID" value="NZ_BAAANC010000002.1"/>
</dbReference>
<comment type="caution">
    <text evidence="2">The sequence shown here is derived from an EMBL/GenBank/DDBJ whole genome shotgun (WGS) entry which is preliminary data.</text>
</comment>
<evidence type="ECO:0000313" key="3">
    <source>
        <dbReference type="Proteomes" id="UP001500363"/>
    </source>
</evidence>
<protein>
    <submittedName>
        <fullName evidence="2">Uncharacterized protein</fullName>
    </submittedName>
</protein>
<feature type="region of interest" description="Disordered" evidence="1">
    <location>
        <begin position="1"/>
        <end position="67"/>
    </location>
</feature>
<sequence length="67" mass="7099">MSFDRPGVPHPGNPANEAETEEILEEEGVDVSDGRLDGRDHPGGPSAGPQPYTPRHATKPPAEDEPS</sequence>
<feature type="compositionally biased region" description="Basic and acidic residues" evidence="1">
    <location>
        <begin position="32"/>
        <end position="42"/>
    </location>
</feature>
<proteinExistence type="predicted"/>
<dbReference type="Proteomes" id="UP001500363">
    <property type="component" value="Unassembled WGS sequence"/>
</dbReference>
<keyword evidence="3" id="KW-1185">Reference proteome</keyword>
<evidence type="ECO:0000313" key="2">
    <source>
        <dbReference type="EMBL" id="GAA1533796.1"/>
    </source>
</evidence>
<reference evidence="2 3" key="1">
    <citation type="journal article" date="2019" name="Int. J. Syst. Evol. Microbiol.">
        <title>The Global Catalogue of Microorganisms (GCM) 10K type strain sequencing project: providing services to taxonomists for standard genome sequencing and annotation.</title>
        <authorList>
            <consortium name="The Broad Institute Genomics Platform"/>
            <consortium name="The Broad Institute Genome Sequencing Center for Infectious Disease"/>
            <person name="Wu L."/>
            <person name="Ma J."/>
        </authorList>
    </citation>
    <scope>NUCLEOTIDE SEQUENCE [LARGE SCALE GENOMIC DNA]</scope>
    <source>
        <strain evidence="2 3">JCM 14303</strain>
    </source>
</reference>
<gene>
    <name evidence="2" type="ORF">GCM10009741_40120</name>
</gene>
<evidence type="ECO:0000256" key="1">
    <source>
        <dbReference type="SAM" id="MobiDB-lite"/>
    </source>
</evidence>
<accession>A0ABN2B4P1</accession>
<organism evidence="2 3">
    <name type="scientific">Kribbella lupini</name>
    <dbReference type="NCBI Taxonomy" id="291602"/>
    <lineage>
        <taxon>Bacteria</taxon>
        <taxon>Bacillati</taxon>
        <taxon>Actinomycetota</taxon>
        <taxon>Actinomycetes</taxon>
        <taxon>Propionibacteriales</taxon>
        <taxon>Kribbellaceae</taxon>
        <taxon>Kribbella</taxon>
    </lineage>
</organism>
<feature type="compositionally biased region" description="Acidic residues" evidence="1">
    <location>
        <begin position="18"/>
        <end position="30"/>
    </location>
</feature>
<dbReference type="EMBL" id="BAAANC010000002">
    <property type="protein sequence ID" value="GAA1533796.1"/>
    <property type="molecule type" value="Genomic_DNA"/>
</dbReference>